<dbReference type="AlphaFoldDB" id="A0A1E5VAP6"/>
<dbReference type="InterPro" id="IPR003445">
    <property type="entry name" value="Cat_transpt"/>
</dbReference>
<comment type="similarity">
    <text evidence="2">Belongs to the TrkH potassium transport family. HKT (TC 2.A.38.3) subfamily.</text>
</comment>
<keyword evidence="6" id="KW-0406">Ion transport</keyword>
<evidence type="ECO:0000256" key="6">
    <source>
        <dbReference type="ARBA" id="ARBA00023065"/>
    </source>
</evidence>
<dbReference type="GO" id="GO:0008324">
    <property type="term" value="F:monoatomic cation transmembrane transporter activity"/>
    <property type="evidence" value="ECO:0007669"/>
    <property type="project" value="InterPro"/>
</dbReference>
<keyword evidence="10" id="KW-1185">Reference proteome</keyword>
<feature type="transmembrane region" description="Helical" evidence="8">
    <location>
        <begin position="283"/>
        <end position="304"/>
    </location>
</feature>
<evidence type="ECO:0000313" key="9">
    <source>
        <dbReference type="EMBL" id="OEL22209.1"/>
    </source>
</evidence>
<feature type="transmembrane region" description="Helical" evidence="8">
    <location>
        <begin position="231"/>
        <end position="251"/>
    </location>
</feature>
<evidence type="ECO:0000256" key="5">
    <source>
        <dbReference type="ARBA" id="ARBA00022989"/>
    </source>
</evidence>
<evidence type="ECO:0000313" key="10">
    <source>
        <dbReference type="Proteomes" id="UP000095767"/>
    </source>
</evidence>
<dbReference type="GO" id="GO:0030001">
    <property type="term" value="P:metal ion transport"/>
    <property type="evidence" value="ECO:0007669"/>
    <property type="project" value="UniProtKB-ARBA"/>
</dbReference>
<keyword evidence="5 8" id="KW-1133">Transmembrane helix</keyword>
<proteinExistence type="inferred from homology"/>
<keyword evidence="4 8" id="KW-0812">Transmembrane</keyword>
<feature type="transmembrane region" description="Helical" evidence="8">
    <location>
        <begin position="14"/>
        <end position="34"/>
    </location>
</feature>
<evidence type="ECO:0000256" key="3">
    <source>
        <dbReference type="ARBA" id="ARBA00022448"/>
    </source>
</evidence>
<dbReference type="InterPro" id="IPR051143">
    <property type="entry name" value="TrkH_K-transport"/>
</dbReference>
<accession>A0A1E5VAP6</accession>
<evidence type="ECO:0000256" key="1">
    <source>
        <dbReference type="ARBA" id="ARBA00004141"/>
    </source>
</evidence>
<dbReference type="EMBL" id="LWDX02046007">
    <property type="protein sequence ID" value="OEL22209.1"/>
    <property type="molecule type" value="Genomic_DNA"/>
</dbReference>
<evidence type="ECO:0000256" key="8">
    <source>
        <dbReference type="SAM" id="Phobius"/>
    </source>
</evidence>
<comment type="caution">
    <text evidence="9">The sequence shown here is derived from an EMBL/GenBank/DDBJ whole genome shotgun (WGS) entry which is preliminary data.</text>
</comment>
<sequence length="450" mass="49349">MVAVEMESFSNSQLLVMTLLMLLGGEVFTSMLGLHFTYTKLKKKEILPHDLDGNARPASSLELSSMGAPAAVTLDQMEIGFKNQHDFTSIVRLLMFIVLGYLVVVHLAGYTFILIYLSAVASAREVLIGKKINPSTFSIFTVVSTFANCGFVPTNEGMVSFKSFPGMLLLVMPHILLGNTLFPVFLRLTIRALEKVTRRRELGELLRGGHGGPAAASTIGYDHLLPGARTWFLALTVAAFLAVQLVLFCAMEWGSDGLQGLSAFQKLVAALFMSVNSRHSGEVVVDLATVSSAIVVLYVVMMYLPPYTTFFPVEAVEGDDQQREAKSDEKSKTTSSSKSIWQKLLMSPLSCLAIFILVICITERRQIADDPINFSVRNIVVEVISAYGNVGFSTGYSCGRQLKPDGSCRDAWVGFSGKWSREGKLTLMAVMFYGRLKKFSTHGGQAWRLG</sequence>
<dbReference type="OrthoDB" id="9999863at2759"/>
<feature type="transmembrane region" description="Helical" evidence="8">
    <location>
        <begin position="340"/>
        <end position="361"/>
    </location>
</feature>
<feature type="transmembrane region" description="Helical" evidence="8">
    <location>
        <begin position="93"/>
        <end position="117"/>
    </location>
</feature>
<protein>
    <submittedName>
        <fullName evidence="9">Cation transporter HKT8</fullName>
    </submittedName>
</protein>
<dbReference type="GO" id="GO:0005886">
    <property type="term" value="C:plasma membrane"/>
    <property type="evidence" value="ECO:0007669"/>
    <property type="project" value="TreeGrafter"/>
</dbReference>
<comment type="subcellular location">
    <subcellularLocation>
        <location evidence="1">Membrane</location>
        <topology evidence="1">Multi-pass membrane protein</topology>
    </subcellularLocation>
</comment>
<keyword evidence="3" id="KW-0813">Transport</keyword>
<dbReference type="GO" id="GO:0098662">
    <property type="term" value="P:inorganic cation transmembrane transport"/>
    <property type="evidence" value="ECO:0007669"/>
    <property type="project" value="UniProtKB-ARBA"/>
</dbReference>
<evidence type="ECO:0000256" key="2">
    <source>
        <dbReference type="ARBA" id="ARBA00010864"/>
    </source>
</evidence>
<reference evidence="9 10" key="1">
    <citation type="submission" date="2016-09" db="EMBL/GenBank/DDBJ databases">
        <title>The draft genome of Dichanthelium oligosanthes: A C3 panicoid grass species.</title>
        <authorList>
            <person name="Studer A.J."/>
            <person name="Schnable J.C."/>
            <person name="Brutnell T.P."/>
        </authorList>
    </citation>
    <scope>NUCLEOTIDE SEQUENCE [LARGE SCALE GENOMIC DNA]</scope>
    <source>
        <strain evidence="10">cv. Kellogg 1175</strain>
        <tissue evidence="9">Leaf</tissue>
    </source>
</reference>
<gene>
    <name evidence="9" type="ORF">BAE44_0016772</name>
</gene>
<dbReference type="Pfam" id="PF02386">
    <property type="entry name" value="TrkH"/>
    <property type="match status" value="1"/>
</dbReference>
<keyword evidence="7 8" id="KW-0472">Membrane</keyword>
<name>A0A1E5VAP6_9POAL</name>
<evidence type="ECO:0000256" key="7">
    <source>
        <dbReference type="ARBA" id="ARBA00023136"/>
    </source>
</evidence>
<dbReference type="PANTHER" id="PTHR31064">
    <property type="entry name" value="POTASSIUM TRANSPORT PROTEIN DDB_G0292412-RELATED"/>
    <property type="match status" value="1"/>
</dbReference>
<organism evidence="9 10">
    <name type="scientific">Dichanthelium oligosanthes</name>
    <dbReference type="NCBI Taxonomy" id="888268"/>
    <lineage>
        <taxon>Eukaryota</taxon>
        <taxon>Viridiplantae</taxon>
        <taxon>Streptophyta</taxon>
        <taxon>Embryophyta</taxon>
        <taxon>Tracheophyta</taxon>
        <taxon>Spermatophyta</taxon>
        <taxon>Magnoliopsida</taxon>
        <taxon>Liliopsida</taxon>
        <taxon>Poales</taxon>
        <taxon>Poaceae</taxon>
        <taxon>PACMAD clade</taxon>
        <taxon>Panicoideae</taxon>
        <taxon>Panicodae</taxon>
        <taxon>Paniceae</taxon>
        <taxon>Dichantheliinae</taxon>
        <taxon>Dichanthelium</taxon>
    </lineage>
</organism>
<dbReference type="PANTHER" id="PTHR31064:SF30">
    <property type="entry name" value="HIGH-AFFINITY POTASSIUM TRANSPORT PROTEIN-RELATED"/>
    <property type="match status" value="1"/>
</dbReference>
<evidence type="ECO:0000256" key="4">
    <source>
        <dbReference type="ARBA" id="ARBA00022692"/>
    </source>
</evidence>
<dbReference type="STRING" id="888268.A0A1E5VAP6"/>
<dbReference type="Proteomes" id="UP000095767">
    <property type="component" value="Unassembled WGS sequence"/>
</dbReference>
<feature type="transmembrane region" description="Helical" evidence="8">
    <location>
        <begin position="166"/>
        <end position="186"/>
    </location>
</feature>